<feature type="transmembrane region" description="Helical" evidence="1">
    <location>
        <begin position="149"/>
        <end position="168"/>
    </location>
</feature>
<keyword evidence="1" id="KW-0812">Transmembrane</keyword>
<dbReference type="RefSeq" id="WP_184195084.1">
    <property type="nucleotide sequence ID" value="NZ_BMOX01000002.1"/>
</dbReference>
<organism evidence="3 4">
    <name type="scientific">Polymorphobacter multimanifer</name>
    <dbReference type="NCBI Taxonomy" id="1070431"/>
    <lineage>
        <taxon>Bacteria</taxon>
        <taxon>Pseudomonadati</taxon>
        <taxon>Pseudomonadota</taxon>
        <taxon>Alphaproteobacteria</taxon>
        <taxon>Sphingomonadales</taxon>
        <taxon>Sphingosinicellaceae</taxon>
        <taxon>Polymorphobacter</taxon>
    </lineage>
</organism>
<feature type="transmembrane region" description="Helical" evidence="1">
    <location>
        <begin position="118"/>
        <end position="137"/>
    </location>
</feature>
<sequence>MNDRITEQERPWSAGAALLRLTLVACLFLYQSSEVSGSFGRLAGVAWLVPHVLIAGLFTLAGLLSMQSLEAHGAGRFLRRRAARLAPLLLVAVMLPSLVIGPLVSVRPMPAYLADPELWSWFLNLVFWPQFTLPGVFLLNVVPRVVNDIMWTLPVAVAAAMALCVTAIRPQRAAGVLSAMLVLLASAALAAGGSGLDTAMVNKTLGAAAAFMLGALAHVLGRRLPRTLKRSAIAAIAIAAAVIMGVAVLGQRNWLLLPAFNVLLAVPIACLVVVPAGISLRASPLVTALQRYAGGAFLMAYPVQQAAIALGSTNQGFVINVLASLPVTLVIAALSWHLFEARVVARAARGADAVLPDAVPGLSLAQARRLLVEKLPELGLWLVFLALAWAVMAITVFAFQPDRGGI</sequence>
<comment type="caution">
    <text evidence="3">The sequence shown here is derived from an EMBL/GenBank/DDBJ whole genome shotgun (WGS) entry which is preliminary data.</text>
</comment>
<feature type="domain" description="Acyltransferase 3" evidence="2">
    <location>
        <begin position="58"/>
        <end position="335"/>
    </location>
</feature>
<dbReference type="EMBL" id="JACIIV010000003">
    <property type="protein sequence ID" value="MBB6226427.1"/>
    <property type="molecule type" value="Genomic_DNA"/>
</dbReference>
<feature type="transmembrane region" description="Helical" evidence="1">
    <location>
        <begin position="85"/>
        <end position="106"/>
    </location>
</feature>
<dbReference type="Pfam" id="PF01757">
    <property type="entry name" value="Acyl_transf_3"/>
    <property type="match status" value="1"/>
</dbReference>
<feature type="transmembrane region" description="Helical" evidence="1">
    <location>
        <begin position="232"/>
        <end position="250"/>
    </location>
</feature>
<keyword evidence="4" id="KW-1185">Reference proteome</keyword>
<evidence type="ECO:0000256" key="1">
    <source>
        <dbReference type="SAM" id="Phobius"/>
    </source>
</evidence>
<feature type="transmembrane region" description="Helical" evidence="1">
    <location>
        <begin position="378"/>
        <end position="399"/>
    </location>
</feature>
<feature type="transmembrane region" description="Helical" evidence="1">
    <location>
        <begin position="200"/>
        <end position="220"/>
    </location>
</feature>
<evidence type="ECO:0000313" key="3">
    <source>
        <dbReference type="EMBL" id="MBB6226427.1"/>
    </source>
</evidence>
<feature type="transmembrane region" description="Helical" evidence="1">
    <location>
        <begin position="317"/>
        <end position="339"/>
    </location>
</feature>
<name>A0A841L174_9SPHN</name>
<feature type="transmembrane region" description="Helical" evidence="1">
    <location>
        <begin position="175"/>
        <end position="194"/>
    </location>
</feature>
<proteinExistence type="predicted"/>
<protein>
    <submittedName>
        <fullName evidence="3">Peptidoglycan/LPS O-acetylase OafA/YrhL</fullName>
    </submittedName>
</protein>
<accession>A0A841L174</accession>
<reference evidence="3 4" key="1">
    <citation type="submission" date="2020-08" db="EMBL/GenBank/DDBJ databases">
        <title>Genomic Encyclopedia of Type Strains, Phase IV (KMG-IV): sequencing the most valuable type-strain genomes for metagenomic binning, comparative biology and taxonomic classification.</title>
        <authorList>
            <person name="Goeker M."/>
        </authorList>
    </citation>
    <scope>NUCLEOTIDE SEQUENCE [LARGE SCALE GENOMIC DNA]</scope>
    <source>
        <strain evidence="3 4">DSM 102189</strain>
    </source>
</reference>
<dbReference type="GO" id="GO:0016747">
    <property type="term" value="F:acyltransferase activity, transferring groups other than amino-acyl groups"/>
    <property type="evidence" value="ECO:0007669"/>
    <property type="project" value="InterPro"/>
</dbReference>
<evidence type="ECO:0000313" key="4">
    <source>
        <dbReference type="Proteomes" id="UP000538147"/>
    </source>
</evidence>
<feature type="transmembrane region" description="Helical" evidence="1">
    <location>
        <begin position="12"/>
        <end position="30"/>
    </location>
</feature>
<feature type="transmembrane region" description="Helical" evidence="1">
    <location>
        <begin position="42"/>
        <end position="65"/>
    </location>
</feature>
<dbReference type="Proteomes" id="UP000538147">
    <property type="component" value="Unassembled WGS sequence"/>
</dbReference>
<dbReference type="InterPro" id="IPR002656">
    <property type="entry name" value="Acyl_transf_3_dom"/>
</dbReference>
<keyword evidence="1" id="KW-1133">Transmembrane helix</keyword>
<gene>
    <name evidence="3" type="ORF">FHS79_000581</name>
</gene>
<keyword evidence="1" id="KW-0472">Membrane</keyword>
<dbReference type="AlphaFoldDB" id="A0A841L174"/>
<feature type="transmembrane region" description="Helical" evidence="1">
    <location>
        <begin position="256"/>
        <end position="280"/>
    </location>
</feature>
<evidence type="ECO:0000259" key="2">
    <source>
        <dbReference type="Pfam" id="PF01757"/>
    </source>
</evidence>